<protein>
    <recommendedName>
        <fullName evidence="3">DUF2974 domain-containing protein</fullName>
    </recommendedName>
</protein>
<dbReference type="SUPFAM" id="SSF53474">
    <property type="entry name" value="alpha/beta-Hydrolases"/>
    <property type="match status" value="1"/>
</dbReference>
<dbReference type="PATRIC" id="fig|1423771.3.peg.1648"/>
<reference evidence="1 2" key="1">
    <citation type="journal article" date="2015" name="Genome Announc.">
        <title>Expanding the biotechnology potential of lactobacilli through comparative genomics of 213 strains and associated genera.</title>
        <authorList>
            <person name="Sun Z."/>
            <person name="Harris H.M."/>
            <person name="McCann A."/>
            <person name="Guo C."/>
            <person name="Argimon S."/>
            <person name="Zhang W."/>
            <person name="Yang X."/>
            <person name="Jeffery I.B."/>
            <person name="Cooney J.C."/>
            <person name="Kagawa T.F."/>
            <person name="Liu W."/>
            <person name="Song Y."/>
            <person name="Salvetti E."/>
            <person name="Wrobel A."/>
            <person name="Rasinkangas P."/>
            <person name="Parkhill J."/>
            <person name="Rea M.C."/>
            <person name="O'Sullivan O."/>
            <person name="Ritari J."/>
            <person name="Douillard F.P."/>
            <person name="Paul Ross R."/>
            <person name="Yang R."/>
            <person name="Briner A.E."/>
            <person name="Felis G.E."/>
            <person name="de Vos W.M."/>
            <person name="Barrangou R."/>
            <person name="Klaenhammer T.R."/>
            <person name="Caufield P.W."/>
            <person name="Cui Y."/>
            <person name="Zhang H."/>
            <person name="O'Toole P.W."/>
        </authorList>
    </citation>
    <scope>NUCLEOTIDE SEQUENCE [LARGE SCALE GENOMIC DNA]</scope>
    <source>
        <strain evidence="1 2">DSM 13345</strain>
    </source>
</reference>
<dbReference type="RefSeq" id="WP_006499180.1">
    <property type="nucleotide sequence ID" value="NZ_AZEQ01000005.1"/>
</dbReference>
<organism evidence="1 2">
    <name type="scientific">Limosilactobacillus mucosae DSM 13345</name>
    <dbReference type="NCBI Taxonomy" id="1423771"/>
    <lineage>
        <taxon>Bacteria</taxon>
        <taxon>Bacillati</taxon>
        <taxon>Bacillota</taxon>
        <taxon>Bacilli</taxon>
        <taxon>Lactobacillales</taxon>
        <taxon>Lactobacillaceae</taxon>
        <taxon>Limosilactobacillus</taxon>
    </lineage>
</organism>
<accession>A0A0R1P1G3</accession>
<proteinExistence type="predicted"/>
<dbReference type="Gene3D" id="3.40.50.1820">
    <property type="entry name" value="alpha/beta hydrolase"/>
    <property type="match status" value="1"/>
</dbReference>
<dbReference type="Proteomes" id="UP000050901">
    <property type="component" value="Unassembled WGS sequence"/>
</dbReference>
<evidence type="ECO:0000313" key="1">
    <source>
        <dbReference type="EMBL" id="KRL26350.1"/>
    </source>
</evidence>
<dbReference type="AlphaFoldDB" id="A0A0R1P1G3"/>
<name>A0A0R1P1G3_LIMMU</name>
<sequence>MDVNAQLTDQQRVELAGLEYQPLGVGDHVRLSNGKRVGRVKRAFYKQDGLRGTIIVNHHQDHKEITVLFRGSSGLRHGNPTTWSNEWLATNLPIGRSIVEHRVGEIPSQLKSAASLLNRLMQQDLTAHYYIYGHSLGAINAQYALANCDYPACLSEAWLYEGPNVYWLLNDQQKAQAAILRNKINNYIDSLDIVTLGYTDLHHAIGRVRYVQSILLDPISQHMWGGYQFDQNGRLYTKPVAEYREKIDRELIEHVSQASSSWRQWRQEQVKKRQELNRWLPYR</sequence>
<dbReference type="GeneID" id="57114261"/>
<evidence type="ECO:0000313" key="2">
    <source>
        <dbReference type="Proteomes" id="UP000050901"/>
    </source>
</evidence>
<gene>
    <name evidence="1" type="ORF">FC47_GL001612</name>
</gene>
<dbReference type="EMBL" id="AZEQ01000005">
    <property type="protein sequence ID" value="KRL26350.1"/>
    <property type="molecule type" value="Genomic_DNA"/>
</dbReference>
<dbReference type="InterPro" id="IPR029058">
    <property type="entry name" value="AB_hydrolase_fold"/>
</dbReference>
<comment type="caution">
    <text evidence="1">The sequence shown here is derived from an EMBL/GenBank/DDBJ whole genome shotgun (WGS) entry which is preliminary data.</text>
</comment>
<evidence type="ECO:0008006" key="3">
    <source>
        <dbReference type="Google" id="ProtNLM"/>
    </source>
</evidence>